<feature type="signal peptide" evidence="2">
    <location>
        <begin position="1"/>
        <end position="22"/>
    </location>
</feature>
<keyword evidence="3" id="KW-0378">Hydrolase</keyword>
<dbReference type="Proteomes" id="UP000034076">
    <property type="component" value="Unassembled WGS sequence"/>
</dbReference>
<dbReference type="RefSeq" id="WP_046442027.1">
    <property type="nucleotide sequence ID" value="NZ_LAYJ01000027.1"/>
</dbReference>
<dbReference type="GO" id="GO:0016162">
    <property type="term" value="F:cellulose 1,4-beta-cellobiosidase activity"/>
    <property type="evidence" value="ECO:0007669"/>
    <property type="project" value="UniProtKB-EC"/>
</dbReference>
<dbReference type="EC" id="3.2.1.91" evidence="3"/>
<feature type="region of interest" description="Disordered" evidence="1">
    <location>
        <begin position="29"/>
        <end position="154"/>
    </location>
</feature>
<feature type="compositionally biased region" description="Pro residues" evidence="1">
    <location>
        <begin position="118"/>
        <end position="140"/>
    </location>
</feature>
<dbReference type="OrthoDB" id="9932121at2"/>
<proteinExistence type="predicted"/>
<comment type="caution">
    <text evidence="3">The sequence shown here is derived from an EMBL/GenBank/DDBJ whole genome shotgun (WGS) entry which is preliminary data.</text>
</comment>
<sequence length="251" mass="25386">MKKHTNRILAMVMAAGAMVTFAACGNNKVEQKPEEPTATASAEVSAIPSASASPSAAVSTAPVASTGALPNASASSESDVGGKSGNGSKKETGSEKPQRSGSASAEGGNTPQAASVPEPEPASTPAHTPEPTPLPTPEPTPEPEPEMEWSGSSYGQAVCSGVNEVREMYGMAPLEYGGSGGLEGEVQEMARAGSIWGASSRRSVSKSNDGGKAMGVFSATHASEIGQGDYSTVYVASVKYDGKRYTIVEVG</sequence>
<organism evidence="3 4">
    <name type="scientific">Christensenella hongkongensis</name>
    <dbReference type="NCBI Taxonomy" id="270498"/>
    <lineage>
        <taxon>Bacteria</taxon>
        <taxon>Bacillati</taxon>
        <taxon>Bacillota</taxon>
        <taxon>Clostridia</taxon>
        <taxon>Christensenellales</taxon>
        <taxon>Christensenellaceae</taxon>
        <taxon>Christensenella</taxon>
    </lineage>
</organism>
<keyword evidence="2" id="KW-0732">Signal</keyword>
<dbReference type="PROSITE" id="PS51257">
    <property type="entry name" value="PROKAR_LIPOPROTEIN"/>
    <property type="match status" value="1"/>
</dbReference>
<gene>
    <name evidence="3" type="ORF">CHK_0156</name>
</gene>
<keyword evidence="3" id="KW-0326">Glycosidase</keyword>
<evidence type="ECO:0000256" key="1">
    <source>
        <dbReference type="SAM" id="MobiDB-lite"/>
    </source>
</evidence>
<dbReference type="AlphaFoldDB" id="A0A0M2NIG2"/>
<evidence type="ECO:0000313" key="4">
    <source>
        <dbReference type="Proteomes" id="UP000034076"/>
    </source>
</evidence>
<dbReference type="STRING" id="270498.CHK_0156"/>
<protein>
    <submittedName>
        <fullName evidence="3">Exoglucanase A (Exocellobiohydrolase A) (1,4-beta-cellobiohydrolase A) (CBP95)</fullName>
        <ecNumber evidence="3">3.2.1.91</ecNumber>
    </submittedName>
</protein>
<reference evidence="3 4" key="1">
    <citation type="submission" date="2015-04" db="EMBL/GenBank/DDBJ databases">
        <title>Draft genome sequence of bacteremic isolate Catabacter hongkongensis type strain HKU16T.</title>
        <authorList>
            <person name="Lau S.K."/>
            <person name="Teng J.L."/>
            <person name="Huang Y."/>
            <person name="Curreem S.O."/>
            <person name="Tsui S.K."/>
            <person name="Woo P.C."/>
        </authorList>
    </citation>
    <scope>NUCLEOTIDE SEQUENCE [LARGE SCALE GENOMIC DNA]</scope>
    <source>
        <strain evidence="3 4">HKU16</strain>
    </source>
</reference>
<accession>A0A0M2NIG2</accession>
<evidence type="ECO:0000256" key="2">
    <source>
        <dbReference type="SAM" id="SignalP"/>
    </source>
</evidence>
<keyword evidence="4" id="KW-1185">Reference proteome</keyword>
<evidence type="ECO:0000313" key="3">
    <source>
        <dbReference type="EMBL" id="KKI52324.1"/>
    </source>
</evidence>
<feature type="compositionally biased region" description="Polar residues" evidence="1">
    <location>
        <begin position="99"/>
        <end position="113"/>
    </location>
</feature>
<feature type="compositionally biased region" description="Basic and acidic residues" evidence="1">
    <location>
        <begin position="88"/>
        <end position="98"/>
    </location>
</feature>
<name>A0A0M2NIG2_9FIRM</name>
<feature type="compositionally biased region" description="Low complexity" evidence="1">
    <location>
        <begin position="40"/>
        <end position="65"/>
    </location>
</feature>
<feature type="chain" id="PRO_5005638807" evidence="2">
    <location>
        <begin position="23"/>
        <end position="251"/>
    </location>
</feature>
<dbReference type="EMBL" id="LAYJ01000027">
    <property type="protein sequence ID" value="KKI52324.1"/>
    <property type="molecule type" value="Genomic_DNA"/>
</dbReference>